<feature type="compositionally biased region" description="Pro residues" evidence="10">
    <location>
        <begin position="271"/>
        <end position="292"/>
    </location>
</feature>
<evidence type="ECO:0000256" key="8">
    <source>
        <dbReference type="ARBA" id="ARBA00023212"/>
    </source>
</evidence>
<comment type="similarity">
    <text evidence="3">Belongs to the Ena/VASP family.</text>
</comment>
<dbReference type="EMBL" id="GBGD01001355">
    <property type="protein sequence ID" value="JAC87534.1"/>
    <property type="molecule type" value="mRNA"/>
</dbReference>
<dbReference type="GO" id="GO:0005829">
    <property type="term" value="C:cytosol"/>
    <property type="evidence" value="ECO:0007669"/>
    <property type="project" value="UniProtKB-ARBA"/>
</dbReference>
<feature type="domain" description="WH1" evidence="11">
    <location>
        <begin position="1"/>
        <end position="110"/>
    </location>
</feature>
<feature type="region of interest" description="Disordered" evidence="10">
    <location>
        <begin position="155"/>
        <end position="179"/>
    </location>
</feature>
<dbReference type="PANTHER" id="PTHR11202:SF22">
    <property type="entry name" value="PROTEIN ENABLED"/>
    <property type="match status" value="1"/>
</dbReference>
<evidence type="ECO:0000256" key="3">
    <source>
        <dbReference type="ARBA" id="ARBA00009785"/>
    </source>
</evidence>
<name>A0A069DZ30_9HEMI</name>
<evidence type="ECO:0000256" key="5">
    <source>
        <dbReference type="ARBA" id="ARBA00022553"/>
    </source>
</evidence>
<feature type="region of interest" description="Disordered" evidence="10">
    <location>
        <begin position="110"/>
        <end position="133"/>
    </location>
</feature>
<feature type="region of interest" description="Disordered" evidence="10">
    <location>
        <begin position="191"/>
        <end position="431"/>
    </location>
</feature>
<dbReference type="GO" id="GO:0017124">
    <property type="term" value="F:SH3 domain binding"/>
    <property type="evidence" value="ECO:0007669"/>
    <property type="project" value="UniProtKB-KW"/>
</dbReference>
<dbReference type="GO" id="GO:0003779">
    <property type="term" value="F:actin binding"/>
    <property type="evidence" value="ECO:0007669"/>
    <property type="project" value="UniProtKB-KW"/>
</dbReference>
<dbReference type="Pfam" id="PF08776">
    <property type="entry name" value="VASP_tetra"/>
    <property type="match status" value="1"/>
</dbReference>
<protein>
    <submittedName>
        <fullName evidence="12">Putative vasodilator-stimulated phosphoprotein</fullName>
    </submittedName>
</protein>
<dbReference type="PANTHER" id="PTHR11202">
    <property type="entry name" value="SPROUTY-RELATED, EVH1 DOMAIN-CONTAINING PROTEIN FAMILY MEMBER"/>
    <property type="match status" value="1"/>
</dbReference>
<evidence type="ECO:0000259" key="11">
    <source>
        <dbReference type="PROSITE" id="PS50229"/>
    </source>
</evidence>
<evidence type="ECO:0000256" key="7">
    <source>
        <dbReference type="ARBA" id="ARBA00023203"/>
    </source>
</evidence>
<keyword evidence="9" id="KW-0966">Cell projection</keyword>
<keyword evidence="8" id="KW-0206">Cytoskeleton</keyword>
<dbReference type="Gene3D" id="2.30.29.30">
    <property type="entry name" value="Pleckstrin-homology domain (PH domain)/Phosphotyrosine-binding domain (PTB)"/>
    <property type="match status" value="1"/>
</dbReference>
<dbReference type="InterPro" id="IPR014885">
    <property type="entry name" value="VASP_tetra"/>
</dbReference>
<feature type="compositionally biased region" description="Polar residues" evidence="10">
    <location>
        <begin position="293"/>
        <end position="314"/>
    </location>
</feature>
<reference evidence="12" key="1">
    <citation type="journal article" date="2015" name="J. Med. Entomol.">
        <title>A Deep Insight Into the Sialotranscriptome of the Chagas Disease Vector, Panstrongylus megistus (Hemiptera: Heteroptera).</title>
        <authorList>
            <person name="Ribeiro J.M."/>
            <person name="Schwarz A."/>
            <person name="Francischetti I.M."/>
        </authorList>
    </citation>
    <scope>NUCLEOTIDE SEQUENCE</scope>
    <source>
        <tissue evidence="12">Salivary glands</tissue>
    </source>
</reference>
<dbReference type="GO" id="GO:0030054">
    <property type="term" value="C:cell junction"/>
    <property type="evidence" value="ECO:0007669"/>
    <property type="project" value="UniProtKB-ARBA"/>
</dbReference>
<keyword evidence="6" id="KW-0729">SH3-binding</keyword>
<evidence type="ECO:0000256" key="1">
    <source>
        <dbReference type="ARBA" id="ARBA00004245"/>
    </source>
</evidence>
<accession>A0A069DZ30</accession>
<feature type="compositionally biased region" description="Low complexity" evidence="10">
    <location>
        <begin position="328"/>
        <end position="337"/>
    </location>
</feature>
<dbReference type="AlphaFoldDB" id="A0A069DZ30"/>
<dbReference type="Gene3D" id="1.20.5.1160">
    <property type="entry name" value="Vasodilator-stimulated phosphoprotein"/>
    <property type="match status" value="1"/>
</dbReference>
<evidence type="ECO:0000256" key="4">
    <source>
        <dbReference type="ARBA" id="ARBA00022490"/>
    </source>
</evidence>
<proteinExistence type="evidence at transcript level"/>
<evidence type="ECO:0000256" key="9">
    <source>
        <dbReference type="ARBA" id="ARBA00023273"/>
    </source>
</evidence>
<dbReference type="Pfam" id="PF00568">
    <property type="entry name" value="WH1"/>
    <property type="match status" value="1"/>
</dbReference>
<keyword evidence="7" id="KW-0009">Actin-binding</keyword>
<feature type="compositionally biased region" description="Polar residues" evidence="10">
    <location>
        <begin position="193"/>
        <end position="206"/>
    </location>
</feature>
<keyword evidence="5" id="KW-0597">Phosphoprotein</keyword>
<dbReference type="CDD" id="cd01207">
    <property type="entry name" value="EVH1_Ena_VASP-like"/>
    <property type="match status" value="1"/>
</dbReference>
<dbReference type="InterPro" id="IPR011993">
    <property type="entry name" value="PH-like_dom_sf"/>
</dbReference>
<evidence type="ECO:0000256" key="2">
    <source>
        <dbReference type="ARBA" id="ARBA00004510"/>
    </source>
</evidence>
<feature type="compositionally biased region" description="Pro residues" evidence="10">
    <location>
        <begin position="226"/>
        <end position="257"/>
    </location>
</feature>
<dbReference type="GO" id="GO:0030027">
    <property type="term" value="C:lamellipodium"/>
    <property type="evidence" value="ECO:0007669"/>
    <property type="project" value="UniProtKB-SubCell"/>
</dbReference>
<organism evidence="12">
    <name type="scientific">Panstrongylus megistus</name>
    <dbReference type="NCBI Taxonomy" id="65343"/>
    <lineage>
        <taxon>Eukaryota</taxon>
        <taxon>Metazoa</taxon>
        <taxon>Ecdysozoa</taxon>
        <taxon>Arthropoda</taxon>
        <taxon>Hexapoda</taxon>
        <taxon>Insecta</taxon>
        <taxon>Pterygota</taxon>
        <taxon>Neoptera</taxon>
        <taxon>Paraneoptera</taxon>
        <taxon>Hemiptera</taxon>
        <taxon>Heteroptera</taxon>
        <taxon>Panheteroptera</taxon>
        <taxon>Cimicomorpha</taxon>
        <taxon>Reduviidae</taxon>
        <taxon>Triatominae</taxon>
        <taxon>Panstrongylus</taxon>
    </lineage>
</organism>
<dbReference type="InterPro" id="IPR000697">
    <property type="entry name" value="WH1/EVH1_dom"/>
</dbReference>
<dbReference type="InterPro" id="IPR038023">
    <property type="entry name" value="VASP_sf"/>
</dbReference>
<dbReference type="SUPFAM" id="SSF118370">
    <property type="entry name" value="Vasodilator-stimulated phosphoprotein, VASP, tetramerisation domain"/>
    <property type="match status" value="1"/>
</dbReference>
<feature type="non-terminal residue" evidence="12">
    <location>
        <position position="1"/>
    </location>
</feature>
<evidence type="ECO:0000256" key="6">
    <source>
        <dbReference type="ARBA" id="ARBA00023036"/>
    </source>
</evidence>
<sequence>SEQSIASARASVMVYDDTSKKWIPSGSSSGLSKVHIFQNHSNNTFRVVARKLQDHEVVINCIILKGLKYNQATQTFHQWRDNKQVYGLNFSSRDDADAFARAMTHALDVLNSNSLPRPPPQPLTQQPQSHYQQANGQYEEDMGYSSQMIQRPSIYHQVSPGGPTRLDLSPSSGSHSRTMTREDVAIIQERRMSQQSQISNNGNASSPCGGAVPPTPPGHHRTSSAPPAPQPPPMSLAPPPPPAPPCPPPGPPPPSMPPAVVNTAPAISVAPTPPALPTCASAPPPPPPPPQPNMSRSSSNDGQDSTSLAAQLQSARLRRSNKQSAENSGSSTSSSGSNYGTLGRGGSGMASMMDEMAKTLARRRAAAERKETDPPASQDPDYSTAERKGFGSGGSGNSSNKLTNNGCEASPKPSRRQLASSEESLPKVNGETVLPADLEQVKQDILRELRREINKMKTDIIEALKTELNRR</sequence>
<evidence type="ECO:0000313" key="12">
    <source>
        <dbReference type="EMBL" id="JAC87534.1"/>
    </source>
</evidence>
<dbReference type="FunFam" id="2.30.29.30:FF:000047">
    <property type="entry name" value="vasodilator-stimulated phosphoprotein isoform X2"/>
    <property type="match status" value="1"/>
</dbReference>
<feature type="compositionally biased region" description="Low complexity" evidence="10">
    <location>
        <begin position="397"/>
        <end position="406"/>
    </location>
</feature>
<dbReference type="PROSITE" id="PS50229">
    <property type="entry name" value="WH1"/>
    <property type="match status" value="1"/>
</dbReference>
<evidence type="ECO:0000256" key="10">
    <source>
        <dbReference type="SAM" id="MobiDB-lite"/>
    </source>
</evidence>
<dbReference type="SUPFAM" id="SSF50729">
    <property type="entry name" value="PH domain-like"/>
    <property type="match status" value="1"/>
</dbReference>
<dbReference type="SMART" id="SM00461">
    <property type="entry name" value="WH1"/>
    <property type="match status" value="1"/>
</dbReference>
<comment type="subcellular location">
    <subcellularLocation>
        <location evidence="2">Cell projection</location>
        <location evidence="2">Lamellipodium</location>
    </subcellularLocation>
    <subcellularLocation>
        <location evidence="1">Cytoplasm</location>
        <location evidence="1">Cytoskeleton</location>
    </subcellularLocation>
</comment>
<keyword evidence="4" id="KW-0963">Cytoplasm</keyword>
<dbReference type="GO" id="GO:0005856">
    <property type="term" value="C:cytoskeleton"/>
    <property type="evidence" value="ECO:0007669"/>
    <property type="project" value="UniProtKB-SubCell"/>
</dbReference>